<dbReference type="Proteomes" id="UP001054945">
    <property type="component" value="Unassembled WGS sequence"/>
</dbReference>
<evidence type="ECO:0000313" key="1">
    <source>
        <dbReference type="EMBL" id="GIY44887.1"/>
    </source>
</evidence>
<comment type="caution">
    <text evidence="1">The sequence shown here is derived from an EMBL/GenBank/DDBJ whole genome shotgun (WGS) entry which is preliminary data.</text>
</comment>
<organism evidence="1 2">
    <name type="scientific">Caerostris extrusa</name>
    <name type="common">Bark spider</name>
    <name type="synonym">Caerostris bankana</name>
    <dbReference type="NCBI Taxonomy" id="172846"/>
    <lineage>
        <taxon>Eukaryota</taxon>
        <taxon>Metazoa</taxon>
        <taxon>Ecdysozoa</taxon>
        <taxon>Arthropoda</taxon>
        <taxon>Chelicerata</taxon>
        <taxon>Arachnida</taxon>
        <taxon>Araneae</taxon>
        <taxon>Araneomorphae</taxon>
        <taxon>Entelegynae</taxon>
        <taxon>Araneoidea</taxon>
        <taxon>Araneidae</taxon>
        <taxon>Caerostris</taxon>
    </lineage>
</organism>
<evidence type="ECO:0000313" key="2">
    <source>
        <dbReference type="Proteomes" id="UP001054945"/>
    </source>
</evidence>
<reference evidence="1 2" key="1">
    <citation type="submission" date="2021-06" db="EMBL/GenBank/DDBJ databases">
        <title>Caerostris extrusa draft genome.</title>
        <authorList>
            <person name="Kono N."/>
            <person name="Arakawa K."/>
        </authorList>
    </citation>
    <scope>NUCLEOTIDE SEQUENCE [LARGE SCALE GENOMIC DNA]</scope>
</reference>
<proteinExistence type="predicted"/>
<keyword evidence="2" id="KW-1185">Reference proteome</keyword>
<dbReference type="EMBL" id="BPLR01011208">
    <property type="protein sequence ID" value="GIY44887.1"/>
    <property type="molecule type" value="Genomic_DNA"/>
</dbReference>
<sequence length="91" mass="10126">MSKSLKTVEDHERPRLCQILNKLKYVRNIKPCQKCTNGTEGIFLTVPKSEGTCVATQEARKKTVGWNLGLSPRGSLGLSLSNVKPRFPHTC</sequence>
<protein>
    <submittedName>
        <fullName evidence="1">Uncharacterized protein</fullName>
    </submittedName>
</protein>
<name>A0AAV4THL3_CAEEX</name>
<accession>A0AAV4THL3</accession>
<gene>
    <name evidence="1" type="ORF">CEXT_551741</name>
</gene>
<dbReference type="AlphaFoldDB" id="A0AAV4THL3"/>